<evidence type="ECO:0000313" key="4">
    <source>
        <dbReference type="Proteomes" id="UP000177583"/>
    </source>
</evidence>
<feature type="transmembrane region" description="Helical" evidence="2">
    <location>
        <begin position="62"/>
        <end position="81"/>
    </location>
</feature>
<accession>A0A1F6GPV5</accession>
<feature type="region of interest" description="Disordered" evidence="1">
    <location>
        <begin position="87"/>
        <end position="139"/>
    </location>
</feature>
<dbReference type="Proteomes" id="UP000177583">
    <property type="component" value="Unassembled WGS sequence"/>
</dbReference>
<protein>
    <submittedName>
        <fullName evidence="3">Uncharacterized protein</fullName>
    </submittedName>
</protein>
<proteinExistence type="predicted"/>
<feature type="transmembrane region" description="Helical" evidence="2">
    <location>
        <begin position="9"/>
        <end position="29"/>
    </location>
</feature>
<evidence type="ECO:0000256" key="1">
    <source>
        <dbReference type="SAM" id="MobiDB-lite"/>
    </source>
</evidence>
<evidence type="ECO:0000313" key="3">
    <source>
        <dbReference type="EMBL" id="OGH00101.1"/>
    </source>
</evidence>
<evidence type="ECO:0000256" key="2">
    <source>
        <dbReference type="SAM" id="Phobius"/>
    </source>
</evidence>
<dbReference type="AlphaFoldDB" id="A0A1F6GPV5"/>
<sequence length="264" mass="30302">MKKLNASSAFMFSLLAVIGLAMFSSYHFFNEMNGKSILIASGNEPVHRILDHYKYQKSKKGLIFSMTFLLAASSFFVMILLPSEDRQPVRRPVTPREPLREEPREAATPVRAESSISTSVAQLGSEEEPVQVPAERTKTTRESAIEAIEELDLEDVDFSQEMEITEGEDDVVYGGGEITAPALMDFVHKYPDSALKFLFRRKLDGKPLGQDEEDIYAEWERRGLTRGKIKRYILQLMEWEEIPKEPLYEIWKKIRDHIFENYGA</sequence>
<name>A0A1F6GPV5_9PROT</name>
<keyword evidence="2" id="KW-0472">Membrane</keyword>
<organism evidence="3 4">
    <name type="scientific">Candidatus Lambdaproteobacteria bacterium RIFOXYD2_FULL_56_26</name>
    <dbReference type="NCBI Taxonomy" id="1817773"/>
    <lineage>
        <taxon>Bacteria</taxon>
        <taxon>Pseudomonadati</taxon>
        <taxon>Pseudomonadota</taxon>
        <taxon>Candidatus Lambdaproteobacteria</taxon>
    </lineage>
</organism>
<keyword evidence="2" id="KW-1133">Transmembrane helix</keyword>
<gene>
    <name evidence="3" type="ORF">A2557_04445</name>
</gene>
<comment type="caution">
    <text evidence="3">The sequence shown here is derived from an EMBL/GenBank/DDBJ whole genome shotgun (WGS) entry which is preliminary data.</text>
</comment>
<keyword evidence="2" id="KW-0812">Transmembrane</keyword>
<dbReference type="EMBL" id="MFNF01000050">
    <property type="protein sequence ID" value="OGH00101.1"/>
    <property type="molecule type" value="Genomic_DNA"/>
</dbReference>
<reference evidence="3 4" key="1">
    <citation type="journal article" date="2016" name="Nat. Commun.">
        <title>Thousands of microbial genomes shed light on interconnected biogeochemical processes in an aquifer system.</title>
        <authorList>
            <person name="Anantharaman K."/>
            <person name="Brown C.T."/>
            <person name="Hug L.A."/>
            <person name="Sharon I."/>
            <person name="Castelle C.J."/>
            <person name="Probst A.J."/>
            <person name="Thomas B.C."/>
            <person name="Singh A."/>
            <person name="Wilkins M.J."/>
            <person name="Karaoz U."/>
            <person name="Brodie E.L."/>
            <person name="Williams K.H."/>
            <person name="Hubbard S.S."/>
            <person name="Banfield J.F."/>
        </authorList>
    </citation>
    <scope>NUCLEOTIDE SEQUENCE [LARGE SCALE GENOMIC DNA]</scope>
</reference>